<comment type="similarity">
    <text evidence="2">Belongs to the NOP16 family.</text>
</comment>
<reference evidence="6 7" key="1">
    <citation type="submission" date="2024-08" db="EMBL/GenBank/DDBJ databases">
        <title>Gnathostoma spinigerum genome.</title>
        <authorList>
            <person name="Gonzalez-Bertolin B."/>
            <person name="Monzon S."/>
            <person name="Zaballos A."/>
            <person name="Jimenez P."/>
            <person name="Dekumyoy P."/>
            <person name="Varona S."/>
            <person name="Cuesta I."/>
            <person name="Sumanam S."/>
            <person name="Adisakwattana P."/>
            <person name="Gasser R.B."/>
            <person name="Hernandez-Gonzalez A."/>
            <person name="Young N.D."/>
            <person name="Perteguer M.J."/>
        </authorList>
    </citation>
    <scope>NUCLEOTIDE SEQUENCE [LARGE SCALE GENOMIC DNA]</scope>
    <source>
        <strain evidence="6">AL3</strain>
        <tissue evidence="6">Liver</tissue>
    </source>
</reference>
<evidence type="ECO:0000256" key="1">
    <source>
        <dbReference type="ARBA" id="ARBA00004604"/>
    </source>
</evidence>
<evidence type="ECO:0000256" key="3">
    <source>
        <dbReference type="ARBA" id="ARBA00015522"/>
    </source>
</evidence>
<keyword evidence="7" id="KW-1185">Reference proteome</keyword>
<evidence type="ECO:0000313" key="6">
    <source>
        <dbReference type="EMBL" id="MFH4976793.1"/>
    </source>
</evidence>
<comment type="caution">
    <text evidence="6">The sequence shown here is derived from an EMBL/GenBank/DDBJ whole genome shotgun (WGS) entry which is preliminary data.</text>
</comment>
<dbReference type="PANTHER" id="PTHR13243:SF1">
    <property type="entry name" value="NUCLEOLAR PROTEIN 16"/>
    <property type="match status" value="1"/>
</dbReference>
<accession>A0ABD6E9S3</accession>
<evidence type="ECO:0000256" key="4">
    <source>
        <dbReference type="ARBA" id="ARBA00023242"/>
    </source>
</evidence>
<dbReference type="Proteomes" id="UP001608902">
    <property type="component" value="Unassembled WGS sequence"/>
</dbReference>
<organism evidence="6 7">
    <name type="scientific">Gnathostoma spinigerum</name>
    <dbReference type="NCBI Taxonomy" id="75299"/>
    <lineage>
        <taxon>Eukaryota</taxon>
        <taxon>Metazoa</taxon>
        <taxon>Ecdysozoa</taxon>
        <taxon>Nematoda</taxon>
        <taxon>Chromadorea</taxon>
        <taxon>Rhabditida</taxon>
        <taxon>Spirurina</taxon>
        <taxon>Gnathostomatomorpha</taxon>
        <taxon>Gnathostomatoidea</taxon>
        <taxon>Gnathostomatidae</taxon>
        <taxon>Gnathostoma</taxon>
    </lineage>
</organism>
<dbReference type="GO" id="GO:0005730">
    <property type="term" value="C:nucleolus"/>
    <property type="evidence" value="ECO:0007669"/>
    <property type="project" value="UniProtKB-SubCell"/>
</dbReference>
<keyword evidence="4" id="KW-0539">Nucleus</keyword>
<comment type="subcellular location">
    <subcellularLocation>
        <location evidence="1">Nucleus</location>
        <location evidence="1">Nucleolus</location>
    </subcellularLocation>
</comment>
<evidence type="ECO:0000256" key="5">
    <source>
        <dbReference type="SAM" id="MobiDB-lite"/>
    </source>
</evidence>
<dbReference type="EMBL" id="JBGFUD010001818">
    <property type="protein sequence ID" value="MFH4976793.1"/>
    <property type="molecule type" value="Genomic_DNA"/>
</dbReference>
<dbReference type="PANTHER" id="PTHR13243">
    <property type="entry name" value="HSPC111 PROTEIN-RELATED"/>
    <property type="match status" value="1"/>
</dbReference>
<sequence>MRSVKRGGKKKYRFRDNKNRVDAKRKALRRKKEGSKIQCLVVKKQWDKSKTMKQNIQSMGLVYDVNKAIPVPRGNATGPASVMEVEEGDISEALARSSVSVQKQKMEVDPIKAQKVVSGLEKEVEKEEAKNARGREGPARLHDRDLEFCCYMVGKYGEDYEAMARDPKNMWQDTPKQIKRKIGVLKRNPVYQKLVNGAVSSTQI</sequence>
<name>A0ABD6E9S3_9BILA</name>
<feature type="region of interest" description="Disordered" evidence="5">
    <location>
        <begin position="1"/>
        <end position="34"/>
    </location>
</feature>
<protein>
    <recommendedName>
        <fullName evidence="3">Nucleolar protein 16</fullName>
    </recommendedName>
</protein>
<feature type="compositionally biased region" description="Basic and acidic residues" evidence="5">
    <location>
        <begin position="14"/>
        <end position="25"/>
    </location>
</feature>
<evidence type="ECO:0000256" key="2">
    <source>
        <dbReference type="ARBA" id="ARBA00008479"/>
    </source>
</evidence>
<proteinExistence type="inferred from homology"/>
<feature type="compositionally biased region" description="Basic residues" evidence="5">
    <location>
        <begin position="1"/>
        <end position="13"/>
    </location>
</feature>
<dbReference type="AlphaFoldDB" id="A0ABD6E9S3"/>
<gene>
    <name evidence="6" type="ORF">AB6A40_003502</name>
</gene>
<evidence type="ECO:0000313" key="7">
    <source>
        <dbReference type="Proteomes" id="UP001608902"/>
    </source>
</evidence>
<dbReference type="InterPro" id="IPR019002">
    <property type="entry name" value="Ribosome_biogenesis_Nop16"/>
</dbReference>
<dbReference type="Pfam" id="PF09420">
    <property type="entry name" value="Nop16"/>
    <property type="match status" value="2"/>
</dbReference>